<dbReference type="AlphaFoldDB" id="A0A7R9W0K5"/>
<dbReference type="Pfam" id="PF12239">
    <property type="entry name" value="DUF3605"/>
    <property type="match status" value="1"/>
</dbReference>
<dbReference type="GO" id="GO:0006044">
    <property type="term" value="P:N-acetylglucosamine metabolic process"/>
    <property type="evidence" value="ECO:0007669"/>
    <property type="project" value="TreeGrafter"/>
</dbReference>
<name>A0A7R9W0K5_9CHLO</name>
<evidence type="ECO:0000313" key="1">
    <source>
        <dbReference type="EMBL" id="CAD8310353.1"/>
    </source>
</evidence>
<sequence>MPTTESAIAFEDAAAWIKDGSIEALARLQRSREGLTKYLAFKQQVVSEWDSVLDQLTARMFDCDITLTEGGKKKAAVKADVLTAPQPTIVFQQNDFPYNFEAGVTHYVLWSSKPLSPDQINAQIEKHMPGQETVMFVNPPVLQSIPAVRTSMLSTCRLNAACLWLAACVLPACCLPAYGALHACCLPVACCLHAACLWRAACVLPASHTPVILPCARPTNTLWAS</sequence>
<dbReference type="InterPro" id="IPR022036">
    <property type="entry name" value="DUF3605"/>
</dbReference>
<dbReference type="PANTHER" id="PTHR35020:SF2">
    <property type="entry name" value="N-ACETYLGLUCOSAMINE-INDUCED PROTEIN 1"/>
    <property type="match status" value="1"/>
</dbReference>
<dbReference type="GO" id="GO:0005737">
    <property type="term" value="C:cytoplasm"/>
    <property type="evidence" value="ECO:0007669"/>
    <property type="project" value="TreeGrafter"/>
</dbReference>
<proteinExistence type="predicted"/>
<dbReference type="EMBL" id="HBEC01044299">
    <property type="protein sequence ID" value="CAD8310353.1"/>
    <property type="molecule type" value="Transcribed_RNA"/>
</dbReference>
<gene>
    <name evidence="1" type="ORF">CEUR00632_LOCUS20648</name>
</gene>
<organism evidence="1">
    <name type="scientific">Chlamydomonas euryale</name>
    <dbReference type="NCBI Taxonomy" id="1486919"/>
    <lineage>
        <taxon>Eukaryota</taxon>
        <taxon>Viridiplantae</taxon>
        <taxon>Chlorophyta</taxon>
        <taxon>core chlorophytes</taxon>
        <taxon>Chlorophyceae</taxon>
        <taxon>CS clade</taxon>
        <taxon>Chlamydomonadales</taxon>
        <taxon>Chlamydomonadaceae</taxon>
        <taxon>Chlamydomonas</taxon>
    </lineage>
</organism>
<protein>
    <submittedName>
        <fullName evidence="1">Uncharacterized protein</fullName>
    </submittedName>
</protein>
<reference evidence="1" key="1">
    <citation type="submission" date="2021-01" db="EMBL/GenBank/DDBJ databases">
        <authorList>
            <person name="Corre E."/>
            <person name="Pelletier E."/>
            <person name="Niang G."/>
            <person name="Scheremetjew M."/>
            <person name="Finn R."/>
            <person name="Kale V."/>
            <person name="Holt S."/>
            <person name="Cochrane G."/>
            <person name="Meng A."/>
            <person name="Brown T."/>
            <person name="Cohen L."/>
        </authorList>
    </citation>
    <scope>NUCLEOTIDE SEQUENCE</scope>
    <source>
        <strain evidence="1">CCMP219</strain>
    </source>
</reference>
<dbReference type="PANTHER" id="PTHR35020">
    <property type="entry name" value="N-ACETYLGLUCOSAMINE-INDUCED PROTEIN 1"/>
    <property type="match status" value="1"/>
</dbReference>
<accession>A0A7R9W0K5</accession>